<dbReference type="GO" id="GO:0008270">
    <property type="term" value="F:zinc ion binding"/>
    <property type="evidence" value="ECO:0007669"/>
    <property type="project" value="InterPro"/>
</dbReference>
<organism evidence="8 9">
    <name type="scientific">Leptospira tipperaryensis</name>
    <dbReference type="NCBI Taxonomy" id="2564040"/>
    <lineage>
        <taxon>Bacteria</taxon>
        <taxon>Pseudomonadati</taxon>
        <taxon>Spirochaetota</taxon>
        <taxon>Spirochaetia</taxon>
        <taxon>Leptospirales</taxon>
        <taxon>Leptospiraceae</taxon>
        <taxon>Leptospira</taxon>
    </lineage>
</organism>
<evidence type="ECO:0000259" key="7">
    <source>
        <dbReference type="Pfam" id="PF08240"/>
    </source>
</evidence>
<dbReference type="InterPro" id="IPR013154">
    <property type="entry name" value="ADH-like_N"/>
</dbReference>
<keyword evidence="2 5" id="KW-0479">Metal-binding</keyword>
<dbReference type="SUPFAM" id="SSF51735">
    <property type="entry name" value="NAD(P)-binding Rossmann-fold domains"/>
    <property type="match status" value="1"/>
</dbReference>
<evidence type="ECO:0000313" key="8">
    <source>
        <dbReference type="EMBL" id="AOP34158.1"/>
    </source>
</evidence>
<keyword evidence="4" id="KW-0560">Oxidoreductase</keyword>
<dbReference type="KEGG" id="laj:A0128_10050"/>
<dbReference type="SUPFAM" id="SSF50129">
    <property type="entry name" value="GroES-like"/>
    <property type="match status" value="1"/>
</dbReference>
<keyword evidence="3 5" id="KW-0862">Zinc</keyword>
<comment type="cofactor">
    <cofactor evidence="1 5">
        <name>Zn(2+)</name>
        <dbReference type="ChEBI" id="CHEBI:29105"/>
    </cofactor>
</comment>
<dbReference type="EMBL" id="CP015217">
    <property type="protein sequence ID" value="AOP34158.1"/>
    <property type="molecule type" value="Genomic_DNA"/>
</dbReference>
<evidence type="ECO:0000256" key="5">
    <source>
        <dbReference type="RuleBase" id="RU361277"/>
    </source>
</evidence>
<dbReference type="PROSITE" id="PS00059">
    <property type="entry name" value="ADH_ZINC"/>
    <property type="match status" value="1"/>
</dbReference>
<evidence type="ECO:0000256" key="3">
    <source>
        <dbReference type="ARBA" id="ARBA00022833"/>
    </source>
</evidence>
<dbReference type="Pfam" id="PF08240">
    <property type="entry name" value="ADH_N"/>
    <property type="match status" value="1"/>
</dbReference>
<dbReference type="Pfam" id="PF00107">
    <property type="entry name" value="ADH_zinc_N"/>
    <property type="match status" value="1"/>
</dbReference>
<dbReference type="GO" id="GO:0016491">
    <property type="term" value="F:oxidoreductase activity"/>
    <property type="evidence" value="ECO:0007669"/>
    <property type="project" value="UniProtKB-KW"/>
</dbReference>
<dbReference type="PANTHER" id="PTHR42813">
    <property type="entry name" value="ZINC-TYPE ALCOHOL DEHYDROGENASE-LIKE"/>
    <property type="match status" value="1"/>
</dbReference>
<feature type="domain" description="Alcohol dehydrogenase-like C-terminal" evidence="6">
    <location>
        <begin position="185"/>
        <end position="305"/>
    </location>
</feature>
<evidence type="ECO:0000256" key="1">
    <source>
        <dbReference type="ARBA" id="ARBA00001947"/>
    </source>
</evidence>
<dbReference type="Gene3D" id="3.40.50.720">
    <property type="entry name" value="NAD(P)-binding Rossmann-like Domain"/>
    <property type="match status" value="1"/>
</dbReference>
<dbReference type="InterPro" id="IPR036291">
    <property type="entry name" value="NAD(P)-bd_dom_sf"/>
</dbReference>
<protein>
    <submittedName>
        <fullName evidence="8">Alcohol dehydrogenase</fullName>
    </submittedName>
</protein>
<evidence type="ECO:0000256" key="2">
    <source>
        <dbReference type="ARBA" id="ARBA00022723"/>
    </source>
</evidence>
<gene>
    <name evidence="8" type="ORF">A0128_10050</name>
</gene>
<keyword evidence="9" id="KW-1185">Reference proteome</keyword>
<dbReference type="PANTHER" id="PTHR42813:SF7">
    <property type="entry name" value="ALCOHOL DEHYDROGENASE (ZN-DEPENDENT)-RELATED"/>
    <property type="match status" value="1"/>
</dbReference>
<dbReference type="InterPro" id="IPR013149">
    <property type="entry name" value="ADH-like_C"/>
</dbReference>
<name>A0A1D7UX47_9LEPT</name>
<dbReference type="AlphaFoldDB" id="A0A1D7UX47"/>
<feature type="domain" description="Alcohol dehydrogenase-like N-terminal" evidence="7">
    <location>
        <begin position="26"/>
        <end position="135"/>
    </location>
</feature>
<accession>A0A1D7UX47</accession>
<evidence type="ECO:0000259" key="6">
    <source>
        <dbReference type="Pfam" id="PF00107"/>
    </source>
</evidence>
<proteinExistence type="inferred from homology"/>
<dbReference type="Proteomes" id="UP000094197">
    <property type="component" value="Chromosome 1"/>
</dbReference>
<dbReference type="InterPro" id="IPR002328">
    <property type="entry name" value="ADH_Zn_CS"/>
</dbReference>
<dbReference type="InterPro" id="IPR011032">
    <property type="entry name" value="GroES-like_sf"/>
</dbReference>
<reference evidence="8 9" key="1">
    <citation type="submission" date="2016-04" db="EMBL/GenBank/DDBJ databases">
        <title>Complete genome seqeunce of Leptospira alstonii serovar Room22.</title>
        <authorList>
            <person name="Nally J.E."/>
            <person name="Bayles D.O."/>
            <person name="Hurley D."/>
            <person name="Fanning S."/>
            <person name="McMahon B.J."/>
            <person name="Arent Z."/>
        </authorList>
    </citation>
    <scope>NUCLEOTIDE SEQUENCE [LARGE SCALE GENOMIC DNA]</scope>
    <source>
        <strain evidence="8 9">GWTS #1</strain>
    </source>
</reference>
<evidence type="ECO:0000256" key="4">
    <source>
        <dbReference type="ARBA" id="ARBA00023002"/>
    </source>
</evidence>
<sequence length="355" mass="38334">MNRALTYFSPGKLDWRESPEPTLLHPEDAIVRPVASSTCDLDIMIIQGKTPFKGPFEIGHECIGEIIEVGEGVRSFYKGQLVVVSWHLSCGQCHRCRKGLMNTCASYPQGAMFGMSVGGKWGGFFSDLVRVPNADATLFALPASLNPSHVASLSDNIPFGYELTVPHLLNNPGADVLIMGGTGSIGLFAAAYARAAGAGAVDYVDTNKARLEIAEKLGANPIESLPRQRIGKRPGRYPITVDTSASQEGLLCAIRSTEPEGYCSSVGGHFNDIAFPMLDMYAKGLHFYTGRGLGRINFAAATDFITSGKIKPEIIVTEERPFDEAPTVLSDPSMKPVLVRPSILTDVYRPKIEVP</sequence>
<dbReference type="RefSeq" id="WP_069607386.1">
    <property type="nucleotide sequence ID" value="NZ_CP015217.1"/>
</dbReference>
<comment type="similarity">
    <text evidence="5">Belongs to the zinc-containing alcohol dehydrogenase family.</text>
</comment>
<dbReference type="Gene3D" id="3.90.180.10">
    <property type="entry name" value="Medium-chain alcohol dehydrogenases, catalytic domain"/>
    <property type="match status" value="1"/>
</dbReference>
<evidence type="ECO:0000313" key="9">
    <source>
        <dbReference type="Proteomes" id="UP000094197"/>
    </source>
</evidence>